<name>A0AAD8KAZ7_TARER</name>
<evidence type="ECO:0000256" key="1">
    <source>
        <dbReference type="SAM" id="Phobius"/>
    </source>
</evidence>
<feature type="transmembrane region" description="Helical" evidence="1">
    <location>
        <begin position="26"/>
        <end position="44"/>
    </location>
</feature>
<protein>
    <submittedName>
        <fullName evidence="2">Uncharacterized protein</fullName>
    </submittedName>
</protein>
<evidence type="ECO:0000313" key="2">
    <source>
        <dbReference type="EMBL" id="KAK1417282.1"/>
    </source>
</evidence>
<accession>A0AAD8KAZ7</accession>
<keyword evidence="1" id="KW-0472">Membrane</keyword>
<reference evidence="2" key="1">
    <citation type="journal article" date="2023" name="bioRxiv">
        <title>Improved chromosome-level genome assembly for marigold (Tagetes erecta).</title>
        <authorList>
            <person name="Jiang F."/>
            <person name="Yuan L."/>
            <person name="Wang S."/>
            <person name="Wang H."/>
            <person name="Xu D."/>
            <person name="Wang A."/>
            <person name="Fan W."/>
        </authorList>
    </citation>
    <scope>NUCLEOTIDE SEQUENCE</scope>
    <source>
        <strain evidence="2">WSJ</strain>
        <tissue evidence="2">Leaf</tissue>
    </source>
</reference>
<comment type="caution">
    <text evidence="2">The sequence shown here is derived from an EMBL/GenBank/DDBJ whole genome shotgun (WGS) entry which is preliminary data.</text>
</comment>
<evidence type="ECO:0000313" key="3">
    <source>
        <dbReference type="Proteomes" id="UP001229421"/>
    </source>
</evidence>
<keyword evidence="1" id="KW-0812">Transmembrane</keyword>
<organism evidence="2 3">
    <name type="scientific">Tagetes erecta</name>
    <name type="common">African marigold</name>
    <dbReference type="NCBI Taxonomy" id="13708"/>
    <lineage>
        <taxon>Eukaryota</taxon>
        <taxon>Viridiplantae</taxon>
        <taxon>Streptophyta</taxon>
        <taxon>Embryophyta</taxon>
        <taxon>Tracheophyta</taxon>
        <taxon>Spermatophyta</taxon>
        <taxon>Magnoliopsida</taxon>
        <taxon>eudicotyledons</taxon>
        <taxon>Gunneridae</taxon>
        <taxon>Pentapetalae</taxon>
        <taxon>asterids</taxon>
        <taxon>campanulids</taxon>
        <taxon>Asterales</taxon>
        <taxon>Asteraceae</taxon>
        <taxon>Asteroideae</taxon>
        <taxon>Heliantheae alliance</taxon>
        <taxon>Tageteae</taxon>
        <taxon>Tagetes</taxon>
    </lineage>
</organism>
<keyword evidence="3" id="KW-1185">Reference proteome</keyword>
<dbReference type="Proteomes" id="UP001229421">
    <property type="component" value="Unassembled WGS sequence"/>
</dbReference>
<dbReference type="AlphaFoldDB" id="A0AAD8KAZ7"/>
<dbReference type="EMBL" id="JAUHHV010000007">
    <property type="protein sequence ID" value="KAK1417282.1"/>
    <property type="molecule type" value="Genomic_DNA"/>
</dbReference>
<gene>
    <name evidence="2" type="ORF">QVD17_26408</name>
</gene>
<proteinExistence type="predicted"/>
<keyword evidence="1" id="KW-1133">Transmembrane helix</keyword>
<sequence>MGRPCPHTLSYNKYGVILLVASKNDTVLSTFFFLTIFLPLFLSLSKTRHSFILIFSLMAACRRKPPK</sequence>